<dbReference type="PANTHER" id="PTHR30146:SF67">
    <property type="entry name" value="HTH-TYPE TRANSCRIPTIONAL REGULATOR ASCG"/>
    <property type="match status" value="1"/>
</dbReference>
<dbReference type="Gene3D" id="1.10.260.40">
    <property type="entry name" value="lambda repressor-like DNA-binding domains"/>
    <property type="match status" value="1"/>
</dbReference>
<evidence type="ECO:0000313" key="6">
    <source>
        <dbReference type="Proteomes" id="UP000189431"/>
    </source>
</evidence>
<reference evidence="6" key="1">
    <citation type="submission" date="2017-01" db="EMBL/GenBank/DDBJ databases">
        <title>Draft genome of the species Salinivibrio costicola subsp. alcaliphilus.</title>
        <authorList>
            <person name="Lopez-Hermoso C."/>
            <person name="De La Haba R."/>
            <person name="Sanchez-Porro C."/>
            <person name="Ventosa A."/>
        </authorList>
    </citation>
    <scope>NUCLEOTIDE SEQUENCE [LARGE SCALE GENOMIC DNA]</scope>
    <source>
        <strain evidence="6">CBH448</strain>
    </source>
</reference>
<evidence type="ECO:0000256" key="3">
    <source>
        <dbReference type="ARBA" id="ARBA00023163"/>
    </source>
</evidence>
<evidence type="ECO:0000256" key="1">
    <source>
        <dbReference type="ARBA" id="ARBA00023015"/>
    </source>
</evidence>
<dbReference type="PANTHER" id="PTHR30146">
    <property type="entry name" value="LACI-RELATED TRANSCRIPTIONAL REPRESSOR"/>
    <property type="match status" value="1"/>
</dbReference>
<dbReference type="InterPro" id="IPR000843">
    <property type="entry name" value="HTH_LacI"/>
</dbReference>
<dbReference type="InterPro" id="IPR046335">
    <property type="entry name" value="LacI/GalR-like_sensor"/>
</dbReference>
<feature type="domain" description="HTH lacI-type" evidence="4">
    <location>
        <begin position="2"/>
        <end position="56"/>
    </location>
</feature>
<keyword evidence="1" id="KW-0805">Transcription regulation</keyword>
<dbReference type="InterPro" id="IPR028082">
    <property type="entry name" value="Peripla_BP_I"/>
</dbReference>
<proteinExistence type="predicted"/>
<dbReference type="SUPFAM" id="SSF53822">
    <property type="entry name" value="Periplasmic binding protein-like I"/>
    <property type="match status" value="1"/>
</dbReference>
<dbReference type="PRINTS" id="PR00036">
    <property type="entry name" value="HTHLACI"/>
</dbReference>
<dbReference type="Pfam" id="PF13377">
    <property type="entry name" value="Peripla_BP_3"/>
    <property type="match status" value="1"/>
</dbReference>
<gene>
    <name evidence="5" type="ORF">BZJ21_11325</name>
</gene>
<dbReference type="EMBL" id="MUFR01000032">
    <property type="protein sequence ID" value="OOF33352.1"/>
    <property type="molecule type" value="Genomic_DNA"/>
</dbReference>
<keyword evidence="3" id="KW-0804">Transcription</keyword>
<dbReference type="SMART" id="SM00354">
    <property type="entry name" value="HTH_LACI"/>
    <property type="match status" value="1"/>
</dbReference>
<name>A0ABX3KP10_SALCS</name>
<evidence type="ECO:0000256" key="2">
    <source>
        <dbReference type="ARBA" id="ARBA00023125"/>
    </source>
</evidence>
<organism evidence="5 6">
    <name type="scientific">Salinivibrio costicola subsp. alcaliphilus</name>
    <dbReference type="NCBI Taxonomy" id="272773"/>
    <lineage>
        <taxon>Bacteria</taxon>
        <taxon>Pseudomonadati</taxon>
        <taxon>Pseudomonadota</taxon>
        <taxon>Gammaproteobacteria</taxon>
        <taxon>Vibrionales</taxon>
        <taxon>Vibrionaceae</taxon>
        <taxon>Salinivibrio</taxon>
    </lineage>
</organism>
<dbReference type="PROSITE" id="PS50932">
    <property type="entry name" value="HTH_LACI_2"/>
    <property type="match status" value="1"/>
</dbReference>
<dbReference type="Proteomes" id="UP000189431">
    <property type="component" value="Unassembled WGS sequence"/>
</dbReference>
<dbReference type="RefSeq" id="WP_021022534.1">
    <property type="nucleotide sequence ID" value="NZ_MUFR01000032.1"/>
</dbReference>
<dbReference type="InterPro" id="IPR010982">
    <property type="entry name" value="Lambda_DNA-bd_dom_sf"/>
</dbReference>
<dbReference type="Gene3D" id="3.40.50.2300">
    <property type="match status" value="2"/>
</dbReference>
<evidence type="ECO:0000259" key="4">
    <source>
        <dbReference type="PROSITE" id="PS50932"/>
    </source>
</evidence>
<evidence type="ECO:0000313" key="5">
    <source>
        <dbReference type="EMBL" id="OOF33352.1"/>
    </source>
</evidence>
<dbReference type="SUPFAM" id="SSF47413">
    <property type="entry name" value="lambda repressor-like DNA-binding domains"/>
    <property type="match status" value="1"/>
</dbReference>
<keyword evidence="6" id="KW-1185">Reference proteome</keyword>
<keyword evidence="2" id="KW-0238">DNA-binding</keyword>
<dbReference type="Pfam" id="PF00356">
    <property type="entry name" value="LacI"/>
    <property type="match status" value="1"/>
</dbReference>
<dbReference type="CDD" id="cd01392">
    <property type="entry name" value="HTH_LacI"/>
    <property type="match status" value="1"/>
</dbReference>
<comment type="caution">
    <text evidence="5">The sequence shown here is derived from an EMBL/GenBank/DDBJ whole genome shotgun (WGS) entry which is preliminary data.</text>
</comment>
<protein>
    <submittedName>
        <fullName evidence="5">LacI family transcriptional regulator</fullName>
    </submittedName>
</protein>
<accession>A0ABX3KP10</accession>
<sequence>MATIKDVCKAAGVSKATVSRVINKTGQVKESTRVKVEAAIEQLNYRPSSLAQTLAASSGNSIGLVLSDFDGSYFGSLLKQASASATRMGKQLIIADGKNQAEFELQAVSSLVEQKCDVIVLYSRQLTAQQLIELNHEISTPLIHVGQELPESAGYSIAFDQKRAIESAATHLMSIGHRHIAYFGPCPTTRTTQVRLEAFKAITEKQPFSVETQHLVCGFDVKAAYEQALEQIPNNWRFSAIVAASDDIAIGILRACREKGIDVPSDVSIVSIDNEKMTEFVVPQLTTVDIPIERITERAMEVAQQLIEDQVTIRPEIVVGELFVRDSTKPLV</sequence>